<evidence type="ECO:0000313" key="3">
    <source>
        <dbReference type="EMBL" id="MDD7915596.1"/>
    </source>
</evidence>
<feature type="chain" id="PRO_5047531024" description="Copper-binding protein MbnP-like domain-containing protein" evidence="1">
    <location>
        <begin position="19"/>
        <end position="256"/>
    </location>
</feature>
<dbReference type="PROSITE" id="PS51257">
    <property type="entry name" value="PROKAR_LIPOPROTEIN"/>
    <property type="match status" value="1"/>
</dbReference>
<dbReference type="InterPro" id="IPR046863">
    <property type="entry name" value="MbnP-like_dom"/>
</dbReference>
<accession>A0ABT5SBU4</accession>
<feature type="domain" description="Copper-binding protein MbnP-like" evidence="2">
    <location>
        <begin position="32"/>
        <end position="229"/>
    </location>
</feature>
<evidence type="ECO:0000259" key="2">
    <source>
        <dbReference type="Pfam" id="PF20243"/>
    </source>
</evidence>
<name>A0ABT5SBU4_9FLAO</name>
<dbReference type="RefSeq" id="WP_265726853.1">
    <property type="nucleotide sequence ID" value="NZ_JAOSLC020000003.1"/>
</dbReference>
<feature type="signal peptide" evidence="1">
    <location>
        <begin position="1"/>
        <end position="18"/>
    </location>
</feature>
<dbReference type="Pfam" id="PF20243">
    <property type="entry name" value="MbnP"/>
    <property type="match status" value="1"/>
</dbReference>
<keyword evidence="4" id="KW-1185">Reference proteome</keyword>
<evidence type="ECO:0000313" key="4">
    <source>
        <dbReference type="Proteomes" id="UP001151478"/>
    </source>
</evidence>
<dbReference type="Proteomes" id="UP001151478">
    <property type="component" value="Unassembled WGS sequence"/>
</dbReference>
<sequence>MKKIISLLVLVISFSACKEAELNCCVNQIPVNITLKFTHHWNGVPVTSSDFNNFKFTTENGESVSINRLRYVLSNLKIGNQKINHHLINIGENSGMELSFNEIEKGSTYHELELYFTFGFKDEDNTDGIYQDLNSASFNVPSMLGGGYHFMQFDGKYKDTNNQDANFNYHSIRAVDRTDPDNLVFEDTSFNVNFNSFIAEKSEVTIEVKMNIAEWFKNPNTWDLNELNTVLMPNFEAQKLMRANGKSVFSLGEVSQ</sequence>
<organism evidence="3 4">
    <name type="scientific">Polaribacter ponticola</name>
    <dbReference type="NCBI Taxonomy" id="2978475"/>
    <lineage>
        <taxon>Bacteria</taxon>
        <taxon>Pseudomonadati</taxon>
        <taxon>Bacteroidota</taxon>
        <taxon>Flavobacteriia</taxon>
        <taxon>Flavobacteriales</taxon>
        <taxon>Flavobacteriaceae</taxon>
    </lineage>
</organism>
<comment type="caution">
    <text evidence="3">The sequence shown here is derived from an EMBL/GenBank/DDBJ whole genome shotgun (WGS) entry which is preliminary data.</text>
</comment>
<keyword evidence="1" id="KW-0732">Signal</keyword>
<proteinExistence type="predicted"/>
<protein>
    <recommendedName>
        <fullName evidence="2">Copper-binding protein MbnP-like domain-containing protein</fullName>
    </recommendedName>
</protein>
<evidence type="ECO:0000256" key="1">
    <source>
        <dbReference type="SAM" id="SignalP"/>
    </source>
</evidence>
<gene>
    <name evidence="3" type="ORF">N5A56_014720</name>
</gene>
<dbReference type="EMBL" id="JAOSLC020000003">
    <property type="protein sequence ID" value="MDD7915596.1"/>
    <property type="molecule type" value="Genomic_DNA"/>
</dbReference>
<reference evidence="3" key="1">
    <citation type="submission" date="2023-02" db="EMBL/GenBank/DDBJ databases">
        <title>Polaribacter ponticola sp. nov., isolated from seawater.</title>
        <authorList>
            <person name="Baek J.H."/>
            <person name="Kim J.M."/>
            <person name="Choi D.G."/>
            <person name="Jeon C.O."/>
        </authorList>
    </citation>
    <scope>NUCLEOTIDE SEQUENCE</scope>
    <source>
        <strain evidence="3">MSW5</strain>
    </source>
</reference>